<keyword evidence="1" id="KW-1133">Transmembrane helix</keyword>
<keyword evidence="1" id="KW-0472">Membrane</keyword>
<evidence type="ECO:0000313" key="4">
    <source>
        <dbReference type="Proteomes" id="UP000092460"/>
    </source>
</evidence>
<dbReference type="GO" id="GO:0016020">
    <property type="term" value="C:membrane"/>
    <property type="evidence" value="ECO:0007669"/>
    <property type="project" value="InterPro"/>
</dbReference>
<evidence type="ECO:0000256" key="1">
    <source>
        <dbReference type="SAM" id="Phobius"/>
    </source>
</evidence>
<dbReference type="PROSITE" id="PS51328">
    <property type="entry name" value="L_LECTIN_LIKE"/>
    <property type="match status" value="1"/>
</dbReference>
<dbReference type="EnsemblMetazoa" id="GPPI043266-RA">
    <property type="protein sequence ID" value="GPPI043266-PA"/>
    <property type="gene ID" value="GPPI043266"/>
</dbReference>
<dbReference type="EMBL" id="JXJN01022117">
    <property type="status" value="NOT_ANNOTATED_CDS"/>
    <property type="molecule type" value="Genomic_DNA"/>
</dbReference>
<dbReference type="Gene3D" id="2.60.120.200">
    <property type="match status" value="1"/>
</dbReference>
<accession>A0A1B0BX85</accession>
<proteinExistence type="predicted"/>
<keyword evidence="4" id="KW-1185">Reference proteome</keyword>
<name>A0A1B0BX85_9MUSC</name>
<organism evidence="3 4">
    <name type="scientific">Glossina palpalis gambiensis</name>
    <dbReference type="NCBI Taxonomy" id="67801"/>
    <lineage>
        <taxon>Eukaryota</taxon>
        <taxon>Metazoa</taxon>
        <taxon>Ecdysozoa</taxon>
        <taxon>Arthropoda</taxon>
        <taxon>Hexapoda</taxon>
        <taxon>Insecta</taxon>
        <taxon>Pterygota</taxon>
        <taxon>Neoptera</taxon>
        <taxon>Endopterygota</taxon>
        <taxon>Diptera</taxon>
        <taxon>Brachycera</taxon>
        <taxon>Muscomorpha</taxon>
        <taxon>Hippoboscoidea</taxon>
        <taxon>Glossinidae</taxon>
        <taxon>Glossina</taxon>
    </lineage>
</organism>
<sequence length="247" mass="28519">MGYFFGLSATTDDLSDNHDIFSFKFYDLHSNVTPEIIMARANIIPNAKTFEPPREHKDDLKSSMSNAKIFFILLFGMLIAVGVPLFYSIFYILQIINFMKIKCFLVLDVQRSLLKCICCDNMNLWAIAITQNACLAVDEEIAMFMSLHCEQCSEEATNFTAFNRHMRAEHNVRGYVRCCNKQFSKHGLLVEHIHAHLNPACYSENCSRVFPDRKSMRNHFLMKHQKDEDKTLACSQCPSKFVTVYLL</sequence>
<evidence type="ECO:0000259" key="2">
    <source>
        <dbReference type="PROSITE" id="PS51328"/>
    </source>
</evidence>
<dbReference type="SUPFAM" id="SSF49899">
    <property type="entry name" value="Concanavalin A-like lectins/glucanases"/>
    <property type="match status" value="1"/>
</dbReference>
<dbReference type="STRING" id="67801.A0A1B0BX85"/>
<dbReference type="PROSITE" id="PS00028">
    <property type="entry name" value="ZINC_FINGER_C2H2_1"/>
    <property type="match status" value="1"/>
</dbReference>
<dbReference type="SMART" id="SM00355">
    <property type="entry name" value="ZnF_C2H2"/>
    <property type="match status" value="3"/>
</dbReference>
<keyword evidence="1" id="KW-0812">Transmembrane</keyword>
<dbReference type="InterPro" id="IPR013320">
    <property type="entry name" value="ConA-like_dom_sf"/>
</dbReference>
<dbReference type="VEuPathDB" id="VectorBase:GPPI043266"/>
<dbReference type="AlphaFoldDB" id="A0A1B0BX85"/>
<dbReference type="InterPro" id="IPR013087">
    <property type="entry name" value="Znf_C2H2_type"/>
</dbReference>
<dbReference type="InterPro" id="IPR005052">
    <property type="entry name" value="Lectin_leg"/>
</dbReference>
<protein>
    <recommendedName>
        <fullName evidence="2">L-type lectin-like domain-containing protein</fullName>
    </recommendedName>
</protein>
<feature type="domain" description="L-type lectin-like" evidence="2">
    <location>
        <begin position="1"/>
        <end position="28"/>
    </location>
</feature>
<evidence type="ECO:0000313" key="3">
    <source>
        <dbReference type="EnsemblMetazoa" id="GPPI043266-PA"/>
    </source>
</evidence>
<dbReference type="Proteomes" id="UP000092460">
    <property type="component" value="Unassembled WGS sequence"/>
</dbReference>
<reference evidence="4" key="1">
    <citation type="submission" date="2015-01" db="EMBL/GenBank/DDBJ databases">
        <authorList>
            <person name="Aksoy S."/>
            <person name="Warren W."/>
            <person name="Wilson R.K."/>
        </authorList>
    </citation>
    <scope>NUCLEOTIDE SEQUENCE [LARGE SCALE GENOMIC DNA]</scope>
    <source>
        <strain evidence="4">IAEA</strain>
    </source>
</reference>
<feature type="transmembrane region" description="Helical" evidence="1">
    <location>
        <begin position="69"/>
        <end position="93"/>
    </location>
</feature>
<reference evidence="3" key="2">
    <citation type="submission" date="2020-05" db="UniProtKB">
        <authorList>
            <consortium name="EnsemblMetazoa"/>
        </authorList>
    </citation>
    <scope>IDENTIFICATION</scope>
    <source>
        <strain evidence="3">IAEA</strain>
    </source>
</reference>